<dbReference type="Proteomes" id="UP000051677">
    <property type="component" value="Unassembled WGS sequence"/>
</dbReference>
<dbReference type="OrthoDB" id="3259391at2"/>
<organism evidence="1 2">
    <name type="scientific">Mycobacterium gordonae</name>
    <dbReference type="NCBI Taxonomy" id="1778"/>
    <lineage>
        <taxon>Bacteria</taxon>
        <taxon>Bacillati</taxon>
        <taxon>Actinomycetota</taxon>
        <taxon>Actinomycetes</taxon>
        <taxon>Mycobacteriales</taxon>
        <taxon>Mycobacteriaceae</taxon>
        <taxon>Mycobacterium</taxon>
    </lineage>
</organism>
<dbReference type="AlphaFoldDB" id="A0A0Q2MGL8"/>
<evidence type="ECO:0000313" key="2">
    <source>
        <dbReference type="Proteomes" id="UP000051677"/>
    </source>
</evidence>
<evidence type="ECO:0000313" key="1">
    <source>
        <dbReference type="EMBL" id="KQH79007.1"/>
    </source>
</evidence>
<accession>A0A0Q2MGL8</accession>
<proteinExistence type="predicted"/>
<name>A0A0Q2MGL8_MYCGO</name>
<dbReference type="RefSeq" id="WP_055578109.1">
    <property type="nucleotide sequence ID" value="NZ_LKTM01000129.1"/>
</dbReference>
<protein>
    <submittedName>
        <fullName evidence="1">Uncharacterized protein</fullName>
    </submittedName>
</protein>
<dbReference type="EMBL" id="LKTM01000129">
    <property type="protein sequence ID" value="KQH79007.1"/>
    <property type="molecule type" value="Genomic_DNA"/>
</dbReference>
<gene>
    <name evidence="1" type="ORF">AO501_03530</name>
</gene>
<sequence>MPNRTELDELLLDRFDITTPQLIVALKGLPALRPWAAALTEDEARLLDDADFAEDQDAFVAAAAEIAGQAAHLAVTAFTADEVAAGLGVSGSRVRQKRLAGELWAIADGQSWVFPVLQFETGADGGPTRQVRGLDRVFKALPADLHPVAIAGFLRTPQPDLFHGRLMAPVEWLREGGDVDQAVTAALKYDWFAV</sequence>
<reference evidence="1 2" key="1">
    <citation type="submission" date="2015-10" db="EMBL/GenBank/DDBJ databases">
        <title>Mycobacterium gordonae draft genome assembly.</title>
        <authorList>
            <person name="Ustinova V."/>
            <person name="Smirnova T."/>
            <person name="Blagodatskikh K."/>
            <person name="Varlamov D."/>
            <person name="Larionova E."/>
            <person name="Chernousova L."/>
        </authorList>
    </citation>
    <scope>NUCLEOTIDE SEQUENCE [LARGE SCALE GENOMIC DNA]</scope>
    <source>
        <strain evidence="1 2">CTRI 14-8773</strain>
    </source>
</reference>
<comment type="caution">
    <text evidence="1">The sequence shown here is derived from an EMBL/GenBank/DDBJ whole genome shotgun (WGS) entry which is preliminary data.</text>
</comment>